<evidence type="ECO:0000313" key="2">
    <source>
        <dbReference type="Proteomes" id="UP000805841"/>
    </source>
</evidence>
<organism evidence="1 2">
    <name type="scientific">Pseudomonas typographi</name>
    <dbReference type="NCBI Taxonomy" id="2715964"/>
    <lineage>
        <taxon>Bacteria</taxon>
        <taxon>Pseudomonadati</taxon>
        <taxon>Pseudomonadota</taxon>
        <taxon>Gammaproteobacteria</taxon>
        <taxon>Pseudomonadales</taxon>
        <taxon>Pseudomonadaceae</taxon>
        <taxon>Pseudomonas</taxon>
    </lineage>
</organism>
<evidence type="ECO:0008006" key="3">
    <source>
        <dbReference type="Google" id="ProtNLM"/>
    </source>
</evidence>
<keyword evidence="2" id="KW-1185">Reference proteome</keyword>
<reference evidence="1 2" key="1">
    <citation type="journal article" date="2020" name="Insects">
        <title>Bacteria Belonging to Pseudomonas typographi sp. nov. from the Bark Beetle Ips typographus Have Genomic Potential to Aid in the Host Ecology.</title>
        <authorList>
            <person name="Peral-Aranega E."/>
            <person name="Saati-Santamaria Z."/>
            <person name="Kolarik M."/>
            <person name="Rivas R."/>
            <person name="Garcia-Fraile P."/>
        </authorList>
    </citation>
    <scope>NUCLEOTIDE SEQUENCE [LARGE SCALE GENOMIC DNA]</scope>
    <source>
        <strain evidence="1 2">CA3A</strain>
    </source>
</reference>
<dbReference type="RefSeq" id="WP_190422039.1">
    <property type="nucleotide sequence ID" value="NZ_JAAOCA010000018.1"/>
</dbReference>
<protein>
    <recommendedName>
        <fullName evidence="3">Lipoprotein</fullName>
    </recommendedName>
</protein>
<sequence length="177" mass="19165">MKTLLIELITLISSGCMQAEEIEQVAAEAAQAHADAAAFLAANPDINYDDSFPIPLWQWIVLGSLPDTVFFQADSYAELFGQVSASFGEQVAIHLKPKQLARTEPLAALTRIQTQLAALSKDLGGYVLVDFGERLDFELQMVLVYGHDVPRVVELCTQLGIAAAPSLQALRVALHTG</sequence>
<comment type="caution">
    <text evidence="1">The sequence shown here is derived from an EMBL/GenBank/DDBJ whole genome shotgun (WGS) entry which is preliminary data.</text>
</comment>
<dbReference type="EMBL" id="JAAOCA010000018">
    <property type="protein sequence ID" value="MBD1600049.1"/>
    <property type="molecule type" value="Genomic_DNA"/>
</dbReference>
<dbReference type="Proteomes" id="UP000805841">
    <property type="component" value="Unassembled WGS sequence"/>
</dbReference>
<evidence type="ECO:0000313" key="1">
    <source>
        <dbReference type="EMBL" id="MBD1600049.1"/>
    </source>
</evidence>
<accession>A0ABR7Z3J2</accession>
<name>A0ABR7Z3J2_9PSED</name>
<proteinExistence type="predicted"/>
<gene>
    <name evidence="1" type="ORF">HAQ05_15240</name>
</gene>